<name>A0ACC0C800_CATRO</name>
<comment type="caution">
    <text evidence="1">The sequence shown here is derived from an EMBL/GenBank/DDBJ whole genome shotgun (WGS) entry which is preliminary data.</text>
</comment>
<dbReference type="Proteomes" id="UP001060085">
    <property type="component" value="Linkage Group LG01"/>
</dbReference>
<evidence type="ECO:0000313" key="1">
    <source>
        <dbReference type="EMBL" id="KAI5681024.1"/>
    </source>
</evidence>
<keyword evidence="2" id="KW-1185">Reference proteome</keyword>
<proteinExistence type="predicted"/>
<accession>A0ACC0C800</accession>
<gene>
    <name evidence="1" type="ORF">M9H77_02251</name>
</gene>
<organism evidence="1 2">
    <name type="scientific">Catharanthus roseus</name>
    <name type="common">Madagascar periwinkle</name>
    <name type="synonym">Vinca rosea</name>
    <dbReference type="NCBI Taxonomy" id="4058"/>
    <lineage>
        <taxon>Eukaryota</taxon>
        <taxon>Viridiplantae</taxon>
        <taxon>Streptophyta</taxon>
        <taxon>Embryophyta</taxon>
        <taxon>Tracheophyta</taxon>
        <taxon>Spermatophyta</taxon>
        <taxon>Magnoliopsida</taxon>
        <taxon>eudicotyledons</taxon>
        <taxon>Gunneridae</taxon>
        <taxon>Pentapetalae</taxon>
        <taxon>asterids</taxon>
        <taxon>lamiids</taxon>
        <taxon>Gentianales</taxon>
        <taxon>Apocynaceae</taxon>
        <taxon>Rauvolfioideae</taxon>
        <taxon>Vinceae</taxon>
        <taxon>Catharanthinae</taxon>
        <taxon>Catharanthus</taxon>
    </lineage>
</organism>
<protein>
    <submittedName>
        <fullName evidence="1">Uncharacterized protein</fullName>
    </submittedName>
</protein>
<sequence>MPYSVAVNLVAGLGASQVVSEPLGSVLEREPIPVIDLSDDESVEGPEMAPRIGLGISIEEDPSEPTSDSEMMPELERVAPAITGDMGTFVADSLPVAASPTLIPPVESVSSFPALPSLLRGGVREHDICGASSGLSSPSTLTGSDEGRYARGIARQFIAQFLGTIRDSVDRARDKLEFRLGCSGSQYPQAENMSGSQSPNHANKAVSESSQNRQSEPMREATPRPEQATHKLNDIYDTLKYEDVLRVTFAAFRLRGMAKDW</sequence>
<evidence type="ECO:0000313" key="2">
    <source>
        <dbReference type="Proteomes" id="UP001060085"/>
    </source>
</evidence>
<reference evidence="2" key="1">
    <citation type="journal article" date="2023" name="Nat. Plants">
        <title>Single-cell RNA sequencing provides a high-resolution roadmap for understanding the multicellular compartmentation of specialized metabolism.</title>
        <authorList>
            <person name="Sun S."/>
            <person name="Shen X."/>
            <person name="Li Y."/>
            <person name="Li Y."/>
            <person name="Wang S."/>
            <person name="Li R."/>
            <person name="Zhang H."/>
            <person name="Shen G."/>
            <person name="Guo B."/>
            <person name="Wei J."/>
            <person name="Xu J."/>
            <person name="St-Pierre B."/>
            <person name="Chen S."/>
            <person name="Sun C."/>
        </authorList>
    </citation>
    <scope>NUCLEOTIDE SEQUENCE [LARGE SCALE GENOMIC DNA]</scope>
</reference>
<dbReference type="EMBL" id="CM044701">
    <property type="protein sequence ID" value="KAI5681024.1"/>
    <property type="molecule type" value="Genomic_DNA"/>
</dbReference>